<dbReference type="SUPFAM" id="SSF56574">
    <property type="entry name" value="Serpins"/>
    <property type="match status" value="1"/>
</dbReference>
<dbReference type="InterPro" id="IPR042185">
    <property type="entry name" value="Serpin_sf_2"/>
</dbReference>
<protein>
    <recommendedName>
        <fullName evidence="6">Serpin domain-containing protein</fullName>
    </recommendedName>
</protein>
<dbReference type="PANTHER" id="PTHR11461:SF211">
    <property type="entry name" value="GH10112P-RELATED"/>
    <property type="match status" value="1"/>
</dbReference>
<dbReference type="InterPro" id="IPR036186">
    <property type="entry name" value="Serpin_sf"/>
</dbReference>
<dbReference type="Proteomes" id="UP000095300">
    <property type="component" value="Unassembled WGS sequence"/>
</dbReference>
<dbReference type="EnsemblMetazoa" id="SCAU011023-RA">
    <property type="protein sequence ID" value="SCAU011023-PA"/>
    <property type="gene ID" value="SCAU011023"/>
</dbReference>
<reference evidence="7" key="1">
    <citation type="submission" date="2020-05" db="UniProtKB">
        <authorList>
            <consortium name="EnsemblMetazoa"/>
        </authorList>
    </citation>
    <scope>IDENTIFICATION</scope>
    <source>
        <strain evidence="7">USDA</strain>
    </source>
</reference>
<evidence type="ECO:0000256" key="3">
    <source>
        <dbReference type="ARBA" id="ARBA00022900"/>
    </source>
</evidence>
<keyword evidence="2" id="KW-0646">Protease inhibitor</keyword>
<feature type="domain" description="Serpin" evidence="6">
    <location>
        <begin position="41"/>
        <end position="398"/>
    </location>
</feature>
<evidence type="ECO:0000259" key="6">
    <source>
        <dbReference type="SMART" id="SM00093"/>
    </source>
</evidence>
<dbReference type="InterPro" id="IPR000215">
    <property type="entry name" value="Serpin_fam"/>
</dbReference>
<dbReference type="InterPro" id="IPR023796">
    <property type="entry name" value="Serpin_dom"/>
</dbReference>
<feature type="chain" id="PRO_5009327226" description="Serpin domain-containing protein" evidence="5">
    <location>
        <begin position="24"/>
        <end position="398"/>
    </location>
</feature>
<evidence type="ECO:0000256" key="1">
    <source>
        <dbReference type="ARBA" id="ARBA00009500"/>
    </source>
</evidence>
<organism evidence="7 8">
    <name type="scientific">Stomoxys calcitrans</name>
    <name type="common">Stable fly</name>
    <name type="synonym">Conops calcitrans</name>
    <dbReference type="NCBI Taxonomy" id="35570"/>
    <lineage>
        <taxon>Eukaryota</taxon>
        <taxon>Metazoa</taxon>
        <taxon>Ecdysozoa</taxon>
        <taxon>Arthropoda</taxon>
        <taxon>Hexapoda</taxon>
        <taxon>Insecta</taxon>
        <taxon>Pterygota</taxon>
        <taxon>Neoptera</taxon>
        <taxon>Endopterygota</taxon>
        <taxon>Diptera</taxon>
        <taxon>Brachycera</taxon>
        <taxon>Muscomorpha</taxon>
        <taxon>Muscoidea</taxon>
        <taxon>Muscidae</taxon>
        <taxon>Stomoxys</taxon>
    </lineage>
</organism>
<gene>
    <name evidence="7" type="primary">106088582</name>
</gene>
<evidence type="ECO:0000256" key="5">
    <source>
        <dbReference type="SAM" id="SignalP"/>
    </source>
</evidence>
<dbReference type="Pfam" id="PF00079">
    <property type="entry name" value="Serpin"/>
    <property type="match status" value="1"/>
</dbReference>
<dbReference type="InterPro" id="IPR023795">
    <property type="entry name" value="Serpin_CS"/>
</dbReference>
<keyword evidence="8" id="KW-1185">Reference proteome</keyword>
<dbReference type="GO" id="GO:0005615">
    <property type="term" value="C:extracellular space"/>
    <property type="evidence" value="ECO:0007669"/>
    <property type="project" value="InterPro"/>
</dbReference>
<dbReference type="VEuPathDB" id="VectorBase:SCAU011023"/>
<keyword evidence="3" id="KW-0722">Serine protease inhibitor</keyword>
<evidence type="ECO:0000313" key="7">
    <source>
        <dbReference type="EnsemblMetazoa" id="SCAU011023-PA"/>
    </source>
</evidence>
<feature type="signal peptide" evidence="5">
    <location>
        <begin position="1"/>
        <end position="23"/>
    </location>
</feature>
<keyword evidence="5" id="KW-0732">Signal</keyword>
<proteinExistence type="inferred from homology"/>
<accession>A0A1I8PTU2</accession>
<dbReference type="OrthoDB" id="671595at2759"/>
<dbReference type="CDD" id="cd19601">
    <property type="entry name" value="serpin42Da-like"/>
    <property type="match status" value="1"/>
</dbReference>
<dbReference type="InterPro" id="IPR042178">
    <property type="entry name" value="Serpin_sf_1"/>
</dbReference>
<sequence length="398" mass="44471">MELKPKIWHIAGMLAILSCTASPTPVIDGQKFSQSLDYFSNNMWSEIYETKGQSSIIYSPFSIQTCLTMGRLGADGETAREMDQQLGFTSQTRENLAENFHSILAKYENSNILKIANKVYVMKGYELQDNYNRLLTDKFFSAAENVDFADSAKASNTINSWVETKTGNTIKNLIKPGTLSSDTRLFLLSAIYFKGAWKNPFDPKHTEEEEFFVNAVESKKVPMMFKMGTGDYGRLAGLQASAVRLHYADSDLSMMVILPNERYGLNGLMENLKAYPLESLARNVTYTSRAIDIFLPKFKVELDVNLKEILQKMGMNKMFSSNADFSKMLKSSTPLTVGSVMHKAYIEVNEEGTVAGAATGMAPMAMAGPIVFKANHPFYYIIMTSDFVPLFEGTYIGV</sequence>
<evidence type="ECO:0000256" key="4">
    <source>
        <dbReference type="RuleBase" id="RU000411"/>
    </source>
</evidence>
<dbReference type="AlphaFoldDB" id="A0A1I8PTU2"/>
<name>A0A1I8PTU2_STOCA</name>
<dbReference type="PANTHER" id="PTHR11461">
    <property type="entry name" value="SERINE PROTEASE INHIBITOR, SERPIN"/>
    <property type="match status" value="1"/>
</dbReference>
<dbReference type="PROSITE" id="PS00284">
    <property type="entry name" value="SERPIN"/>
    <property type="match status" value="1"/>
</dbReference>
<dbReference type="Gene3D" id="2.30.39.10">
    <property type="entry name" value="Alpha-1-antitrypsin, domain 1"/>
    <property type="match status" value="1"/>
</dbReference>
<dbReference type="Gene3D" id="3.30.497.10">
    <property type="entry name" value="Antithrombin, subunit I, domain 2"/>
    <property type="match status" value="1"/>
</dbReference>
<evidence type="ECO:0000256" key="2">
    <source>
        <dbReference type="ARBA" id="ARBA00022690"/>
    </source>
</evidence>
<comment type="similarity">
    <text evidence="1 4">Belongs to the serpin family.</text>
</comment>
<dbReference type="PROSITE" id="PS51257">
    <property type="entry name" value="PROKAR_LIPOPROTEIN"/>
    <property type="match status" value="1"/>
</dbReference>
<dbReference type="GO" id="GO:0004867">
    <property type="term" value="F:serine-type endopeptidase inhibitor activity"/>
    <property type="evidence" value="ECO:0007669"/>
    <property type="project" value="UniProtKB-KW"/>
</dbReference>
<evidence type="ECO:0000313" key="8">
    <source>
        <dbReference type="Proteomes" id="UP000095300"/>
    </source>
</evidence>
<dbReference type="SMART" id="SM00093">
    <property type="entry name" value="SERPIN"/>
    <property type="match status" value="1"/>
</dbReference>